<accession>A0ABS4TLK5</accession>
<feature type="region of interest" description="Disordered" evidence="1">
    <location>
        <begin position="1"/>
        <end position="22"/>
    </location>
</feature>
<protein>
    <submittedName>
        <fullName evidence="3">Uncharacterized protein</fullName>
    </submittedName>
</protein>
<evidence type="ECO:0000256" key="1">
    <source>
        <dbReference type="SAM" id="MobiDB-lite"/>
    </source>
</evidence>
<feature type="region of interest" description="Disordered" evidence="1">
    <location>
        <begin position="97"/>
        <end position="215"/>
    </location>
</feature>
<feature type="compositionally biased region" description="Low complexity" evidence="1">
    <location>
        <begin position="150"/>
        <end position="169"/>
    </location>
</feature>
<evidence type="ECO:0000313" key="3">
    <source>
        <dbReference type="EMBL" id="MBP2325285.1"/>
    </source>
</evidence>
<name>A0ABS4TLK5_9PSEU</name>
<feature type="compositionally biased region" description="Pro residues" evidence="1">
    <location>
        <begin position="100"/>
        <end position="149"/>
    </location>
</feature>
<keyword evidence="2" id="KW-1133">Transmembrane helix</keyword>
<gene>
    <name evidence="3" type="ORF">JOF56_005670</name>
</gene>
<keyword evidence="4" id="KW-1185">Reference proteome</keyword>
<dbReference type="RefSeq" id="WP_281065502.1">
    <property type="nucleotide sequence ID" value="NZ_JAGINW010000001.1"/>
</dbReference>
<keyword evidence="2" id="KW-0812">Transmembrane</keyword>
<sequence length="303" mass="31651">MATAQSSSQPVPERISLNPNRGLAGSSFTISWSGFSDDGYRCKGVISFRWDEKILLAESEFYPPDSGSIGAVVPSNAGPGDHFVTARCNGFAAEAGYIVDPPPPPPISSKPSGPPYPPPPNEPPPGNPPPPGEPPVNQPPPPGNPPPRNRPSTTRRTSRPPVTTTNPPGTTTPPPPVQTELPPLSTADPKPQSDGDLELDRLTVGPGESLSATGKGCKPGAAVTLMSKDERVGGTVADDKGNFTTSVKFTRVEPGRHWVTTNCGVTLTAAVDQVVTSSSGGQNRTLVILVFFVLVGASLIRFR</sequence>
<comment type="caution">
    <text evidence="3">The sequence shown here is derived from an EMBL/GenBank/DDBJ whole genome shotgun (WGS) entry which is preliminary data.</text>
</comment>
<keyword evidence="2" id="KW-0472">Membrane</keyword>
<evidence type="ECO:0000313" key="4">
    <source>
        <dbReference type="Proteomes" id="UP001519332"/>
    </source>
</evidence>
<evidence type="ECO:0000256" key="2">
    <source>
        <dbReference type="SAM" id="Phobius"/>
    </source>
</evidence>
<feature type="transmembrane region" description="Helical" evidence="2">
    <location>
        <begin position="285"/>
        <end position="302"/>
    </location>
</feature>
<reference evidence="3 4" key="1">
    <citation type="submission" date="2021-03" db="EMBL/GenBank/DDBJ databases">
        <title>Sequencing the genomes of 1000 actinobacteria strains.</title>
        <authorList>
            <person name="Klenk H.-P."/>
        </authorList>
    </citation>
    <scope>NUCLEOTIDE SEQUENCE [LARGE SCALE GENOMIC DNA]</scope>
    <source>
        <strain evidence="3 4">DSM 46670</strain>
    </source>
</reference>
<feature type="compositionally biased region" description="Polar residues" evidence="1">
    <location>
        <begin position="1"/>
        <end position="10"/>
    </location>
</feature>
<organism evidence="3 4">
    <name type="scientific">Kibdelosporangium banguiense</name>
    <dbReference type="NCBI Taxonomy" id="1365924"/>
    <lineage>
        <taxon>Bacteria</taxon>
        <taxon>Bacillati</taxon>
        <taxon>Actinomycetota</taxon>
        <taxon>Actinomycetes</taxon>
        <taxon>Pseudonocardiales</taxon>
        <taxon>Pseudonocardiaceae</taxon>
        <taxon>Kibdelosporangium</taxon>
    </lineage>
</organism>
<dbReference type="Proteomes" id="UP001519332">
    <property type="component" value="Unassembled WGS sequence"/>
</dbReference>
<proteinExistence type="predicted"/>
<dbReference type="EMBL" id="JAGINW010000001">
    <property type="protein sequence ID" value="MBP2325285.1"/>
    <property type="molecule type" value="Genomic_DNA"/>
</dbReference>